<proteinExistence type="predicted"/>
<accession>A0ABP8LBN5</accession>
<comment type="caution">
    <text evidence="2">The sequence shown here is derived from an EMBL/GenBank/DDBJ whole genome shotgun (WGS) entry which is preliminary data.</text>
</comment>
<organism evidence="2 3">
    <name type="scientific">Pontibacter saemangeumensis</name>
    <dbReference type="NCBI Taxonomy" id="1084525"/>
    <lineage>
        <taxon>Bacteria</taxon>
        <taxon>Pseudomonadati</taxon>
        <taxon>Bacteroidota</taxon>
        <taxon>Cytophagia</taxon>
        <taxon>Cytophagales</taxon>
        <taxon>Hymenobacteraceae</taxon>
        <taxon>Pontibacter</taxon>
    </lineage>
</organism>
<keyword evidence="3" id="KW-1185">Reference proteome</keyword>
<dbReference type="Gene3D" id="3.40.50.300">
    <property type="entry name" value="P-loop containing nucleotide triphosphate hydrolases"/>
    <property type="match status" value="1"/>
</dbReference>
<name>A0ABP8LBN5_9BACT</name>
<protein>
    <recommendedName>
        <fullName evidence="1">NrS-1 polymerase-like helicase domain-containing protein</fullName>
    </recommendedName>
</protein>
<sequence length="180" mass="20978">MPKYKAFVVRPEHIKYQRDMEGCYNQYETLKHHPSEEAAEFPITEAFLKHIFGDQYEIGLDYLQLLYKQPLQKLYVLCLVSVERNTGKTTFLNWLRQVFGKNVTLINSEDVEGRFNSDWTSKLLVCIDETFIDSKKAVERIKNLSTTKPSKLRLSRRIKLKQNSLVSLSSHLITSLTSCL</sequence>
<dbReference type="EMBL" id="BAABHC010000002">
    <property type="protein sequence ID" value="GAA4425921.1"/>
    <property type="molecule type" value="Genomic_DNA"/>
</dbReference>
<feature type="domain" description="NrS-1 polymerase-like helicase" evidence="1">
    <location>
        <begin position="79"/>
        <end position="149"/>
    </location>
</feature>
<dbReference type="InterPro" id="IPR045455">
    <property type="entry name" value="NrS-1_pol-like_helicase"/>
</dbReference>
<dbReference type="InterPro" id="IPR027417">
    <property type="entry name" value="P-loop_NTPase"/>
</dbReference>
<evidence type="ECO:0000259" key="1">
    <source>
        <dbReference type="Pfam" id="PF19263"/>
    </source>
</evidence>
<gene>
    <name evidence="2" type="ORF">GCM10023188_07430</name>
</gene>
<dbReference type="Pfam" id="PF19263">
    <property type="entry name" value="DUF5906"/>
    <property type="match status" value="1"/>
</dbReference>
<dbReference type="RefSeq" id="WP_345156856.1">
    <property type="nucleotide sequence ID" value="NZ_BAABHC010000002.1"/>
</dbReference>
<evidence type="ECO:0000313" key="2">
    <source>
        <dbReference type="EMBL" id="GAA4425921.1"/>
    </source>
</evidence>
<reference evidence="3" key="1">
    <citation type="journal article" date="2019" name="Int. J. Syst. Evol. Microbiol.">
        <title>The Global Catalogue of Microorganisms (GCM) 10K type strain sequencing project: providing services to taxonomists for standard genome sequencing and annotation.</title>
        <authorList>
            <consortium name="The Broad Institute Genomics Platform"/>
            <consortium name="The Broad Institute Genome Sequencing Center for Infectious Disease"/>
            <person name="Wu L."/>
            <person name="Ma J."/>
        </authorList>
    </citation>
    <scope>NUCLEOTIDE SEQUENCE [LARGE SCALE GENOMIC DNA]</scope>
    <source>
        <strain evidence="3">JCM 17926</strain>
    </source>
</reference>
<dbReference type="Proteomes" id="UP001500552">
    <property type="component" value="Unassembled WGS sequence"/>
</dbReference>
<evidence type="ECO:0000313" key="3">
    <source>
        <dbReference type="Proteomes" id="UP001500552"/>
    </source>
</evidence>